<keyword evidence="3" id="KW-0551">Lipid droplet</keyword>
<evidence type="ECO:0000259" key="11">
    <source>
        <dbReference type="Pfam" id="PF02845"/>
    </source>
</evidence>
<dbReference type="GO" id="GO:0036503">
    <property type="term" value="P:ERAD pathway"/>
    <property type="evidence" value="ECO:0007669"/>
    <property type="project" value="InterPro"/>
</dbReference>
<evidence type="ECO:0000313" key="13">
    <source>
        <dbReference type="Proteomes" id="UP001153954"/>
    </source>
</evidence>
<proteinExistence type="inferred from homology"/>
<evidence type="ECO:0000256" key="1">
    <source>
        <dbReference type="ARBA" id="ARBA00004406"/>
    </source>
</evidence>
<feature type="transmembrane region" description="Helical" evidence="10">
    <location>
        <begin position="22"/>
        <end position="50"/>
    </location>
</feature>
<evidence type="ECO:0000256" key="6">
    <source>
        <dbReference type="ARBA" id="ARBA00035634"/>
    </source>
</evidence>
<keyword evidence="5 10" id="KW-0472">Membrane</keyword>
<dbReference type="Gene3D" id="1.10.8.10">
    <property type="entry name" value="DNA helicase RuvA subunit, C-terminal domain"/>
    <property type="match status" value="1"/>
</dbReference>
<evidence type="ECO:0000256" key="10">
    <source>
        <dbReference type="SAM" id="Phobius"/>
    </source>
</evidence>
<dbReference type="Pfam" id="PF02845">
    <property type="entry name" value="CUE"/>
    <property type="match status" value="1"/>
</dbReference>
<dbReference type="GO" id="GO:0043130">
    <property type="term" value="F:ubiquitin binding"/>
    <property type="evidence" value="ECO:0007669"/>
    <property type="project" value="InterPro"/>
</dbReference>
<organism evidence="12 13">
    <name type="scientific">Euphydryas editha</name>
    <name type="common">Edith's checkerspot</name>
    <dbReference type="NCBI Taxonomy" id="104508"/>
    <lineage>
        <taxon>Eukaryota</taxon>
        <taxon>Metazoa</taxon>
        <taxon>Ecdysozoa</taxon>
        <taxon>Arthropoda</taxon>
        <taxon>Hexapoda</taxon>
        <taxon>Insecta</taxon>
        <taxon>Pterygota</taxon>
        <taxon>Neoptera</taxon>
        <taxon>Endopterygota</taxon>
        <taxon>Lepidoptera</taxon>
        <taxon>Glossata</taxon>
        <taxon>Ditrysia</taxon>
        <taxon>Papilionoidea</taxon>
        <taxon>Nymphalidae</taxon>
        <taxon>Nymphalinae</taxon>
        <taxon>Euphydryas</taxon>
    </lineage>
</organism>
<evidence type="ECO:0000256" key="4">
    <source>
        <dbReference type="ARBA" id="ARBA00022824"/>
    </source>
</evidence>
<evidence type="ECO:0000313" key="12">
    <source>
        <dbReference type="EMBL" id="CAH2091488.1"/>
    </source>
</evidence>
<feature type="compositionally biased region" description="Pro residues" evidence="9">
    <location>
        <begin position="271"/>
        <end position="282"/>
    </location>
</feature>
<feature type="compositionally biased region" description="Low complexity" evidence="9">
    <location>
        <begin position="333"/>
        <end position="342"/>
    </location>
</feature>
<evidence type="ECO:0000256" key="2">
    <source>
        <dbReference type="ARBA" id="ARBA00004502"/>
    </source>
</evidence>
<dbReference type="GO" id="GO:0005789">
    <property type="term" value="C:endoplasmic reticulum membrane"/>
    <property type="evidence" value="ECO:0007669"/>
    <property type="project" value="UniProtKB-SubCell"/>
</dbReference>
<gene>
    <name evidence="12" type="ORF">EEDITHA_LOCUS7351</name>
</gene>
<protein>
    <recommendedName>
        <fullName evidence="7">Lipid droplet-regulating VLDL assembly factor AUP1</fullName>
    </recommendedName>
    <alternativeName>
        <fullName evidence="8">Ancient ubiquitous protein 1</fullName>
    </alternativeName>
</protein>
<keyword evidence="13" id="KW-1185">Reference proteome</keyword>
<sequence length="391" mass="43640">MSLTADKLTNDERFSGDNVLQFLLYLPIGLVLMAFRIVLALILWIAAIILPNKSAVRQLLSTLACWTFGVYVKVKGNKDPCCSVLVANYVSCLDSLAAAHTLGTISLRKWKVPPFFASTLGIKNAAQFVRKQHFTESPSKPVLLQPEGGPTNGKGLLKFTDWSFPIGNKVQPIAITVERPFTNVTVHCPNDKIDVFPWWDALWFLWTPCTVYTLMALPAIERKDENDQEFVEKIRKAIADYLQVEATAWSWSEMSRGRPRAARLPRGAAPAAPPAAPRPAPPAARRVQEVLPRVPLADIIRDLERTRSVDVTITNFLEGITPYIPIPEPTSEPQPSTSQAPPKYISPTPTGTFPKTAKERQMSFQERKNQMIAEARQRYIEKHGLNVALNC</sequence>
<evidence type="ECO:0000256" key="9">
    <source>
        <dbReference type="SAM" id="MobiDB-lite"/>
    </source>
</evidence>
<keyword evidence="10" id="KW-1133">Transmembrane helix</keyword>
<dbReference type="InterPro" id="IPR003892">
    <property type="entry name" value="CUE"/>
</dbReference>
<dbReference type="CDD" id="cd14420">
    <property type="entry name" value="CUE_AUP1"/>
    <property type="match status" value="1"/>
</dbReference>
<evidence type="ECO:0000256" key="8">
    <source>
        <dbReference type="ARBA" id="ARBA00035713"/>
    </source>
</evidence>
<dbReference type="PANTHER" id="PTHR15486:SF96">
    <property type="entry name" value="LIPID DROPLET-REGULATING VLDL ASSEMBLY FACTOR AUP1"/>
    <property type="match status" value="1"/>
</dbReference>
<dbReference type="GO" id="GO:0005811">
    <property type="term" value="C:lipid droplet"/>
    <property type="evidence" value="ECO:0007669"/>
    <property type="project" value="UniProtKB-SubCell"/>
</dbReference>
<dbReference type="PANTHER" id="PTHR15486">
    <property type="entry name" value="ANCIENT UBIQUITOUS PROTEIN"/>
    <property type="match status" value="1"/>
</dbReference>
<feature type="domain" description="CUE" evidence="11">
    <location>
        <begin position="283"/>
        <end position="319"/>
    </location>
</feature>
<comment type="subcellular location">
    <subcellularLocation>
        <location evidence="1">Endoplasmic reticulum membrane</location>
        <topology evidence="1">Peripheral membrane protein</topology>
    </subcellularLocation>
    <subcellularLocation>
        <location evidence="2">Lipid droplet</location>
    </subcellularLocation>
</comment>
<evidence type="ECO:0000256" key="3">
    <source>
        <dbReference type="ARBA" id="ARBA00022677"/>
    </source>
</evidence>
<feature type="region of interest" description="Disordered" evidence="9">
    <location>
        <begin position="324"/>
        <end position="354"/>
    </location>
</feature>
<dbReference type="InterPro" id="IPR048056">
    <property type="entry name" value="AUP1_CUE"/>
</dbReference>
<keyword evidence="10" id="KW-0812">Transmembrane</keyword>
<name>A0AAU9U086_EUPED</name>
<evidence type="ECO:0000256" key="5">
    <source>
        <dbReference type="ARBA" id="ARBA00023136"/>
    </source>
</evidence>
<comment type="similarity">
    <text evidence="6">Belongs to the AUP1 family.</text>
</comment>
<dbReference type="AlphaFoldDB" id="A0AAU9U086"/>
<accession>A0AAU9U086</accession>
<evidence type="ECO:0000256" key="7">
    <source>
        <dbReference type="ARBA" id="ARBA00035685"/>
    </source>
</evidence>
<comment type="caution">
    <text evidence="12">The sequence shown here is derived from an EMBL/GenBank/DDBJ whole genome shotgun (WGS) entry which is preliminary data.</text>
</comment>
<dbReference type="EMBL" id="CAKOGL010000010">
    <property type="protein sequence ID" value="CAH2091488.1"/>
    <property type="molecule type" value="Genomic_DNA"/>
</dbReference>
<reference evidence="12" key="1">
    <citation type="submission" date="2022-03" db="EMBL/GenBank/DDBJ databases">
        <authorList>
            <person name="Tunstrom K."/>
        </authorList>
    </citation>
    <scope>NUCLEOTIDE SEQUENCE</scope>
</reference>
<dbReference type="Proteomes" id="UP001153954">
    <property type="component" value="Unassembled WGS sequence"/>
</dbReference>
<feature type="region of interest" description="Disordered" evidence="9">
    <location>
        <begin position="260"/>
        <end position="287"/>
    </location>
</feature>
<keyword evidence="4" id="KW-0256">Endoplasmic reticulum</keyword>